<proteinExistence type="predicted"/>
<dbReference type="EnsemblMetazoa" id="Aqu2.1.13121_001">
    <property type="protein sequence ID" value="Aqu2.1.13121_001"/>
    <property type="gene ID" value="Aqu2.1.13121"/>
</dbReference>
<evidence type="ECO:0000313" key="1">
    <source>
        <dbReference type="EnsemblMetazoa" id="Aqu2.1.13121_001"/>
    </source>
</evidence>
<accession>A0A1X7TES8</accession>
<sequence>GKKFLACLISLIDEQKWNGYDYYTILENWMKIIFNLIDLSEESHKSQLFQWIHEGQINSSYFDYEYSFNKEYYKSGFNQVELRCLEEGSKAMTIILEGSPHLMARWKDFYVIFSSKDHTFETMKEFITHVKYLIKSGKDGSFRIDFLQPLTDMCLNASHKKKMASHFSVDANNVIKEGKEFLTCLILLIDEQKLNGHDYSTILENWMRIIFNLINLSEQLDESQLLQWIREGQINSSYFDYEYSFNKKLEDFLLRSQNLSAESLVSILSAVSNIRIRSKAQAKELKYHGYFCCGPSLEAIVTPWCPLIPQDAPPPHSVPYMQMHLMKESRSDTVDGIYQIYKDRDKLEVLFIIAREEQQQSFSPPDLRFRIIFISRRHKNDVMELAEKGSDLEVTVNITESKNEVIRAIMPPESKNYTTLIKVVHYVIQNRVTVSLSSGISEYPDICPKDKRVLSCFLGFLCYQSLENHIDVQLAVSSSVNCIFHLLDQPIHFDYMFPKDFIFYFDLAYTNYSNESVEKNAHLVMIHYLHELKKVPIETVAEQVEHFVNFGDFKAEMGGITNLSSVFEHTAKAFLKHCELYFKGGEISELFHVTLLLISIAVKINNFSDKKLAKKHDHIWIKRFNEYYKSGFNQNDLLCLEKGLKAMTTILEGFPHLMSEWKDFNFILSSKVHTFETM</sequence>
<reference evidence="1" key="1">
    <citation type="submission" date="2017-05" db="UniProtKB">
        <authorList>
            <consortium name="EnsemblMetazoa"/>
        </authorList>
    </citation>
    <scope>IDENTIFICATION</scope>
</reference>
<dbReference type="InParanoid" id="A0A1X7TES8"/>
<name>A0A1X7TES8_AMPQE</name>
<protein>
    <submittedName>
        <fullName evidence="1">Uncharacterized protein</fullName>
    </submittedName>
</protein>
<organism evidence="1">
    <name type="scientific">Amphimedon queenslandica</name>
    <name type="common">Sponge</name>
    <dbReference type="NCBI Taxonomy" id="400682"/>
    <lineage>
        <taxon>Eukaryota</taxon>
        <taxon>Metazoa</taxon>
        <taxon>Porifera</taxon>
        <taxon>Demospongiae</taxon>
        <taxon>Heteroscleromorpha</taxon>
        <taxon>Haplosclerida</taxon>
        <taxon>Niphatidae</taxon>
        <taxon>Amphimedon</taxon>
    </lineage>
</organism>
<dbReference type="AlphaFoldDB" id="A0A1X7TES8"/>